<evidence type="ECO:0000256" key="1">
    <source>
        <dbReference type="ARBA" id="ARBA00022603"/>
    </source>
</evidence>
<dbReference type="Proteomes" id="UP001259982">
    <property type="component" value="Unassembled WGS sequence"/>
</dbReference>
<keyword evidence="2 3" id="KW-0808">Transferase</keyword>
<keyword evidence="4" id="KW-1185">Reference proteome</keyword>
<evidence type="ECO:0000313" key="4">
    <source>
        <dbReference type="Proteomes" id="UP001259982"/>
    </source>
</evidence>
<dbReference type="GO" id="GO:0008168">
    <property type="term" value="F:methyltransferase activity"/>
    <property type="evidence" value="ECO:0007669"/>
    <property type="project" value="UniProtKB-KW"/>
</dbReference>
<dbReference type="Gene3D" id="3.40.50.150">
    <property type="entry name" value="Vaccinia Virus protein VP39"/>
    <property type="match status" value="1"/>
</dbReference>
<organism evidence="3 4">
    <name type="scientific">Spectribacter acetivorans</name>
    <dbReference type="NCBI Taxonomy" id="3075603"/>
    <lineage>
        <taxon>Bacteria</taxon>
        <taxon>Pseudomonadati</taxon>
        <taxon>Pseudomonadota</taxon>
        <taxon>Gammaproteobacteria</taxon>
        <taxon>Salinisphaerales</taxon>
        <taxon>Salinisphaeraceae</taxon>
        <taxon>Spectribacter</taxon>
    </lineage>
</organism>
<reference evidence="3 4" key="1">
    <citation type="submission" date="2023-09" db="EMBL/GenBank/DDBJ databases">
        <authorList>
            <person name="Rey-Velasco X."/>
        </authorList>
    </citation>
    <scope>NUCLEOTIDE SEQUENCE [LARGE SCALE GENOMIC DNA]</scope>
    <source>
        <strain evidence="3 4">P385</strain>
    </source>
</reference>
<keyword evidence="1 3" id="KW-0489">Methyltransferase</keyword>
<dbReference type="GO" id="GO:0032259">
    <property type="term" value="P:methylation"/>
    <property type="evidence" value="ECO:0007669"/>
    <property type="project" value="UniProtKB-KW"/>
</dbReference>
<gene>
    <name evidence="3" type="ORF">RM531_06680</name>
</gene>
<evidence type="ECO:0000313" key="3">
    <source>
        <dbReference type="EMBL" id="MDT0618153.1"/>
    </source>
</evidence>
<dbReference type="Pfam" id="PF04072">
    <property type="entry name" value="LCM"/>
    <property type="match status" value="1"/>
</dbReference>
<protein>
    <submittedName>
        <fullName evidence="3">Class I SAM-dependent methyltransferase</fullName>
        <ecNumber evidence="3">2.1.1.-</ecNumber>
    </submittedName>
</protein>
<name>A0ABU3B7K3_9GAMM</name>
<comment type="caution">
    <text evidence="3">The sequence shown here is derived from an EMBL/GenBank/DDBJ whole genome shotgun (WGS) entry which is preliminary data.</text>
</comment>
<dbReference type="InterPro" id="IPR007213">
    <property type="entry name" value="Ppm1/Ppm2/Tcmp"/>
</dbReference>
<dbReference type="EC" id="2.1.1.-" evidence="3"/>
<dbReference type="RefSeq" id="WP_311658228.1">
    <property type="nucleotide sequence ID" value="NZ_JAVRHY010000005.1"/>
</dbReference>
<dbReference type="EMBL" id="JAVRHY010000005">
    <property type="protein sequence ID" value="MDT0618153.1"/>
    <property type="molecule type" value="Genomic_DNA"/>
</dbReference>
<dbReference type="SUPFAM" id="SSF53335">
    <property type="entry name" value="S-adenosyl-L-methionine-dependent methyltransferases"/>
    <property type="match status" value="1"/>
</dbReference>
<accession>A0ABU3B7K3</accession>
<evidence type="ECO:0000256" key="2">
    <source>
        <dbReference type="ARBA" id="ARBA00022679"/>
    </source>
</evidence>
<proteinExistence type="predicted"/>
<dbReference type="InterPro" id="IPR029063">
    <property type="entry name" value="SAM-dependent_MTases_sf"/>
</dbReference>
<sequence>MTGNPRIAPTAHVTAQTWRRAGFPGAEAFDTWTGRVGYDALRLGLMPMRWLGQPAGHFLAFLRLRHHWIGQRIRQQSPDLLFDVGAGLSARGLTLARAFPAMRVVEADLPGMVVAKRRRLAGLDLPANYRLVPADLLADDFGDSLRTAAGHARGTAMAITEGVTDYLGFADKPRAWANLHGLLSGFGGGIYITDINPRARARSLGLAVPLFLRMLGQLTGGDFGDRLFEHEQDAAAALEQAGFTDAQVVDVTALDNGGLPVPETGRFFELLEARATNG</sequence>